<dbReference type="Proteomes" id="UP001054945">
    <property type="component" value="Unassembled WGS sequence"/>
</dbReference>
<proteinExistence type="predicted"/>
<keyword evidence="2" id="KW-1185">Reference proteome</keyword>
<name>A0AAV4T805_CAEEX</name>
<dbReference type="EMBL" id="BPLR01010846">
    <property type="protein sequence ID" value="GIY42405.1"/>
    <property type="molecule type" value="Genomic_DNA"/>
</dbReference>
<organism evidence="1 2">
    <name type="scientific">Caerostris extrusa</name>
    <name type="common">Bark spider</name>
    <name type="synonym">Caerostris bankana</name>
    <dbReference type="NCBI Taxonomy" id="172846"/>
    <lineage>
        <taxon>Eukaryota</taxon>
        <taxon>Metazoa</taxon>
        <taxon>Ecdysozoa</taxon>
        <taxon>Arthropoda</taxon>
        <taxon>Chelicerata</taxon>
        <taxon>Arachnida</taxon>
        <taxon>Araneae</taxon>
        <taxon>Araneomorphae</taxon>
        <taxon>Entelegynae</taxon>
        <taxon>Araneoidea</taxon>
        <taxon>Araneidae</taxon>
        <taxon>Caerostris</taxon>
    </lineage>
</organism>
<accession>A0AAV4T805</accession>
<evidence type="ECO:0000313" key="1">
    <source>
        <dbReference type="EMBL" id="GIY42405.1"/>
    </source>
</evidence>
<comment type="caution">
    <text evidence="1">The sequence shown here is derived from an EMBL/GenBank/DDBJ whole genome shotgun (WGS) entry which is preliminary data.</text>
</comment>
<protein>
    <submittedName>
        <fullName evidence="1">Uncharacterized protein</fullName>
    </submittedName>
</protein>
<sequence length="118" mass="13211">MVATSAHHGTLAPWWASAINSVAQLMCQAYLPGDRGSSRNVIRLRNDQLLWFVGSGISCVWFFAHRTRLQSKKGGGMWSVSLDVGWNVIKNQWQPINGTAGSVFRMPEVLVWARKILE</sequence>
<evidence type="ECO:0000313" key="2">
    <source>
        <dbReference type="Proteomes" id="UP001054945"/>
    </source>
</evidence>
<dbReference type="AlphaFoldDB" id="A0AAV4T805"/>
<gene>
    <name evidence="1" type="ORF">CEXT_474721</name>
</gene>
<reference evidence="1 2" key="1">
    <citation type="submission" date="2021-06" db="EMBL/GenBank/DDBJ databases">
        <title>Caerostris extrusa draft genome.</title>
        <authorList>
            <person name="Kono N."/>
            <person name="Arakawa K."/>
        </authorList>
    </citation>
    <scope>NUCLEOTIDE SEQUENCE [LARGE SCALE GENOMIC DNA]</scope>
</reference>